<organism evidence="5 6">
    <name type="scientific">Sphenodon punctatus</name>
    <name type="common">Tuatara</name>
    <name type="synonym">Hatteria punctata</name>
    <dbReference type="NCBI Taxonomy" id="8508"/>
    <lineage>
        <taxon>Eukaryota</taxon>
        <taxon>Metazoa</taxon>
        <taxon>Chordata</taxon>
        <taxon>Craniata</taxon>
        <taxon>Vertebrata</taxon>
        <taxon>Euteleostomi</taxon>
        <taxon>Lepidosauria</taxon>
        <taxon>Sphenodontia</taxon>
        <taxon>Sphenodontidae</taxon>
        <taxon>Sphenodon</taxon>
    </lineage>
</organism>
<evidence type="ECO:0000313" key="6">
    <source>
        <dbReference type="Proteomes" id="UP000694392"/>
    </source>
</evidence>
<evidence type="ECO:0000259" key="4">
    <source>
        <dbReference type="PROSITE" id="PS51184"/>
    </source>
</evidence>
<sequence length="503" mass="56348">MPAGFLALTPVPVIAHTAGHFASSDLAFYVKPFTPEEAREIVMSLEKPAVFRNMVLDWPALHWNVKYLCEMLGSKTLQFRMGVKKMDTAPQFETKCSFVEATLEEFLAWNCEPSACSSGPFHSYDSSKYWAYADYKYIARIFEDKADIFQEVKWSDFGFLGRNGRESTLWIGSAEANTPCHVDSYGCNLVLQVQGRKRWHLFPPEETSFLYPTRIPYEESSIFSQVNVVNPDLKNFPLFKRAQAHVVTLNPGQGRGNKINQGSGTFSLPKRRLTGSSNTYRAATRKRVLFVPRRWWHYVESIDQSTVSINSWIELDTDHEARVEEAITRTLVCAIKSVENPSIDDAWLNPTEVSTLLVSLDLTDVSLKILLDNAKLEGCLLPAFDSGLTKAKAKKFSKIPFGLNLIQVLPQLQEGNSTGGRRVESDRGDLINENEEGHFGKLPFTGKPSVMNNEYGTLADQTDPDSQASSCPTAISTNDLLDCVVNPQVVSLVARLLLDRARV</sequence>
<dbReference type="GO" id="GO:0005737">
    <property type="term" value="C:cytoplasm"/>
    <property type="evidence" value="ECO:0007669"/>
    <property type="project" value="UniProtKB-SubCell"/>
</dbReference>
<dbReference type="Proteomes" id="UP000694392">
    <property type="component" value="Unplaced"/>
</dbReference>
<keyword evidence="6" id="KW-1185">Reference proteome</keyword>
<dbReference type="OMA" id="QRMMSKS"/>
<dbReference type="PANTHER" id="PTHR12461:SF43">
    <property type="entry name" value="HSPB1-ASSOCIATED PROTEIN 1"/>
    <property type="match status" value="1"/>
</dbReference>
<dbReference type="Gene3D" id="2.60.120.10">
    <property type="entry name" value="Jelly Rolls"/>
    <property type="match status" value="1"/>
</dbReference>
<dbReference type="InterPro" id="IPR041667">
    <property type="entry name" value="Cupin_8"/>
</dbReference>
<proteinExistence type="predicted"/>
<dbReference type="Ensembl" id="ENSSPUT00000024051.1">
    <property type="protein sequence ID" value="ENSSPUP00000022556.1"/>
    <property type="gene ID" value="ENSSPUG00000017240.1"/>
</dbReference>
<name>A0A8D0HNR7_SPHPU</name>
<gene>
    <name evidence="5" type="primary">HSPBAP1</name>
</gene>
<dbReference type="AlphaFoldDB" id="A0A8D0HNR7"/>
<dbReference type="Pfam" id="PF13621">
    <property type="entry name" value="Cupin_8"/>
    <property type="match status" value="1"/>
</dbReference>
<evidence type="ECO:0000256" key="1">
    <source>
        <dbReference type="ARBA" id="ARBA00004496"/>
    </source>
</evidence>
<reference evidence="5" key="2">
    <citation type="submission" date="2025-09" db="UniProtKB">
        <authorList>
            <consortium name="Ensembl"/>
        </authorList>
    </citation>
    <scope>IDENTIFICATION</scope>
</reference>
<feature type="domain" description="JmjC" evidence="4">
    <location>
        <begin position="130"/>
        <end position="328"/>
    </location>
</feature>
<dbReference type="InterPro" id="IPR014710">
    <property type="entry name" value="RmlC-like_jellyroll"/>
</dbReference>
<dbReference type="InterPro" id="IPR003347">
    <property type="entry name" value="JmjC_dom"/>
</dbReference>
<evidence type="ECO:0000256" key="2">
    <source>
        <dbReference type="ARBA" id="ARBA00022490"/>
    </source>
</evidence>
<evidence type="ECO:0000313" key="5">
    <source>
        <dbReference type="Ensembl" id="ENSSPUP00000022556.1"/>
    </source>
</evidence>
<comment type="subcellular location">
    <subcellularLocation>
        <location evidence="1">Cytoplasm</location>
    </subcellularLocation>
</comment>
<dbReference type="PROSITE" id="PS51184">
    <property type="entry name" value="JMJC"/>
    <property type="match status" value="1"/>
</dbReference>
<comment type="function">
    <text evidence="3">May play a role in cellular stress response.</text>
</comment>
<accession>A0A8D0HNR7</accession>
<keyword evidence="2" id="KW-0963">Cytoplasm</keyword>
<dbReference type="Gene3D" id="2.60.120.650">
    <property type="entry name" value="Cupin"/>
    <property type="match status" value="1"/>
</dbReference>
<dbReference type="GeneTree" id="ENSGT00940000159893"/>
<dbReference type="PANTHER" id="PTHR12461">
    <property type="entry name" value="HYPOXIA-INDUCIBLE FACTOR 1 ALPHA INHIBITOR-RELATED"/>
    <property type="match status" value="1"/>
</dbReference>
<protein>
    <submittedName>
        <fullName evidence="5">HSPB1 associated protein 1</fullName>
    </submittedName>
</protein>
<dbReference type="SMART" id="SM00558">
    <property type="entry name" value="JmjC"/>
    <property type="match status" value="1"/>
</dbReference>
<evidence type="ECO:0000256" key="3">
    <source>
        <dbReference type="ARBA" id="ARBA00037342"/>
    </source>
</evidence>
<reference evidence="5" key="1">
    <citation type="submission" date="2025-08" db="UniProtKB">
        <authorList>
            <consortium name="Ensembl"/>
        </authorList>
    </citation>
    <scope>IDENTIFICATION</scope>
</reference>
<dbReference type="SUPFAM" id="SSF51197">
    <property type="entry name" value="Clavaminate synthase-like"/>
    <property type="match status" value="2"/>
</dbReference>